<dbReference type="PANTHER" id="PTHR10357">
    <property type="entry name" value="ALPHA-AMYLASE FAMILY MEMBER"/>
    <property type="match status" value="1"/>
</dbReference>
<proteinExistence type="predicted"/>
<dbReference type="CDD" id="cd08544">
    <property type="entry name" value="Reeler"/>
    <property type="match status" value="1"/>
</dbReference>
<dbReference type="Gene3D" id="3.20.20.80">
    <property type="entry name" value="Glycosidases"/>
    <property type="match status" value="1"/>
</dbReference>
<feature type="domain" description="Reelin" evidence="2">
    <location>
        <begin position="1"/>
        <end position="115"/>
    </location>
</feature>
<accession>A0A820ASN6</accession>
<comment type="caution">
    <text evidence="3">The sequence shown here is derived from an EMBL/GenBank/DDBJ whole genome shotgun (WGS) entry which is preliminary data.</text>
</comment>
<organism evidence="3 4">
    <name type="scientific">Rotaria sordida</name>
    <dbReference type="NCBI Taxonomy" id="392033"/>
    <lineage>
        <taxon>Eukaryota</taxon>
        <taxon>Metazoa</taxon>
        <taxon>Spiralia</taxon>
        <taxon>Gnathifera</taxon>
        <taxon>Rotifera</taxon>
        <taxon>Eurotatoria</taxon>
        <taxon>Bdelloidea</taxon>
        <taxon>Philodinida</taxon>
        <taxon>Philodinidae</taxon>
        <taxon>Rotaria</taxon>
    </lineage>
</organism>
<evidence type="ECO:0000256" key="1">
    <source>
        <dbReference type="SAM" id="MobiDB-lite"/>
    </source>
</evidence>
<evidence type="ECO:0000313" key="3">
    <source>
        <dbReference type="EMBL" id="CAF4190194.1"/>
    </source>
</evidence>
<dbReference type="PROSITE" id="PS51019">
    <property type="entry name" value="REELIN"/>
    <property type="match status" value="1"/>
</dbReference>
<reference evidence="3" key="1">
    <citation type="submission" date="2021-02" db="EMBL/GenBank/DDBJ databases">
        <authorList>
            <person name="Nowell W R."/>
        </authorList>
    </citation>
    <scope>NUCLEOTIDE SEQUENCE</scope>
</reference>
<evidence type="ECO:0000313" key="4">
    <source>
        <dbReference type="Proteomes" id="UP000663836"/>
    </source>
</evidence>
<dbReference type="PANTHER" id="PTHR10357:SF179">
    <property type="entry name" value="NEUTRAL AND BASIC AMINO ACID TRANSPORT PROTEIN RBAT"/>
    <property type="match status" value="1"/>
</dbReference>
<feature type="non-terminal residue" evidence="3">
    <location>
        <position position="1"/>
    </location>
</feature>
<evidence type="ECO:0000259" key="2">
    <source>
        <dbReference type="PROSITE" id="PS51019"/>
    </source>
</evidence>
<dbReference type="Pfam" id="PF00128">
    <property type="entry name" value="Alpha-amylase"/>
    <property type="match status" value="1"/>
</dbReference>
<sequence>TVRGSTNDDTFRGILLVAKTKTNQQIIGTWSVIGSNIKTLNCGGIDNTGITHNSPSDKLSIEALWHPPSAIIEDSIVIKATIVHSFDQIYVDCFSITLAAKPIDATITVKSTTSSTRTIASSYTSTIPKTSHHTTNPKTSRHTTNPKTSHHTATPKTSHHTATPKTSHHTTSPKTSHHTTSPKTSHHTANPKTSHHTTTPKTSHHTTTPKTSHHTTTPKTSRSTITSNTHRSTTTPHTHHSTTTPHTHHSTTTPVAENPSTISKSESTIKSSFYPTTNIRRKWWKESVTYQIYPRSFQDSNGDGIGDIRGIIQRLDHIKNLGADLIWICPIFKSAND</sequence>
<feature type="region of interest" description="Disordered" evidence="1">
    <location>
        <begin position="118"/>
        <end position="267"/>
    </location>
</feature>
<protein>
    <recommendedName>
        <fullName evidence="2">Reelin domain-containing protein</fullName>
    </recommendedName>
</protein>
<feature type="non-terminal residue" evidence="3">
    <location>
        <position position="337"/>
    </location>
</feature>
<dbReference type="InterPro" id="IPR017853">
    <property type="entry name" value="GH"/>
</dbReference>
<dbReference type="GO" id="GO:0004556">
    <property type="term" value="F:alpha-amylase activity"/>
    <property type="evidence" value="ECO:0007669"/>
    <property type="project" value="TreeGrafter"/>
</dbReference>
<feature type="compositionally biased region" description="Low complexity" evidence="1">
    <location>
        <begin position="151"/>
        <end position="253"/>
    </location>
</feature>
<dbReference type="GO" id="GO:0009313">
    <property type="term" value="P:oligosaccharide catabolic process"/>
    <property type="evidence" value="ECO:0007669"/>
    <property type="project" value="TreeGrafter"/>
</dbReference>
<dbReference type="Pfam" id="PF02014">
    <property type="entry name" value="Reeler"/>
    <property type="match status" value="1"/>
</dbReference>
<dbReference type="EMBL" id="CAJOBD010013400">
    <property type="protein sequence ID" value="CAF4190194.1"/>
    <property type="molecule type" value="Genomic_DNA"/>
</dbReference>
<dbReference type="SUPFAM" id="SSF51445">
    <property type="entry name" value="(Trans)glycosidases"/>
    <property type="match status" value="1"/>
</dbReference>
<dbReference type="InterPro" id="IPR006047">
    <property type="entry name" value="GH13_cat_dom"/>
</dbReference>
<dbReference type="Proteomes" id="UP000663836">
    <property type="component" value="Unassembled WGS sequence"/>
</dbReference>
<dbReference type="InterPro" id="IPR002861">
    <property type="entry name" value="Reeler_dom"/>
</dbReference>
<feature type="compositionally biased region" description="Polar residues" evidence="1">
    <location>
        <begin position="127"/>
        <end position="145"/>
    </location>
</feature>
<name>A0A820ASN6_9BILA</name>
<dbReference type="AlphaFoldDB" id="A0A820ASN6"/>
<gene>
    <name evidence="3" type="ORF">JBS370_LOCUS35981</name>
</gene>